<organism evidence="2">
    <name type="scientific">Methanotorris igneus (strain DSM 5666 / JCM 11834 / Kol 5)</name>
    <dbReference type="NCBI Taxonomy" id="880724"/>
    <lineage>
        <taxon>Archaea</taxon>
        <taxon>Methanobacteriati</taxon>
        <taxon>Methanobacteriota</taxon>
        <taxon>Methanomada group</taxon>
        <taxon>Methanococci</taxon>
        <taxon>Methanococcales</taxon>
        <taxon>Methanocaldococcaceae</taxon>
        <taxon>Methanotorris</taxon>
    </lineage>
</organism>
<gene>
    <name evidence="1" type="ordered locus">Metig_0511</name>
</gene>
<name>F6BBY6_METIK</name>
<dbReference type="InterPro" id="IPR009057">
    <property type="entry name" value="Homeodomain-like_sf"/>
</dbReference>
<accession>F6BBY6</accession>
<dbReference type="HOGENOM" id="CLU_101656_0_0_2"/>
<dbReference type="STRING" id="880724.Metig_0511"/>
<evidence type="ECO:0000313" key="2">
    <source>
        <dbReference type="Proteomes" id="UP000009227"/>
    </source>
</evidence>
<dbReference type="SUPFAM" id="SSF46689">
    <property type="entry name" value="Homeodomain-like"/>
    <property type="match status" value="1"/>
</dbReference>
<protein>
    <submittedName>
        <fullName evidence="1">Resolvase helix-turn-helix domain protein</fullName>
    </submittedName>
</protein>
<dbReference type="OrthoDB" id="62730at2157"/>
<dbReference type="GeneID" id="10643348"/>
<proteinExistence type="predicted"/>
<dbReference type="Proteomes" id="UP000009227">
    <property type="component" value="Chromosome"/>
</dbReference>
<dbReference type="KEGG" id="mig:Metig_0511"/>
<sequence length="172" mass="20856">MIEIDLNKIVNWKEIERIKNLSKKDFVLVRIPKGVYENKKMKYKIEMLKKEPTIYLEIKTKKRGRKKKVDDPIKQKIINLIKEGYSIREVGKELGISKSTVWEYAKETIKEMKKEELMQLVWKYKEYLIKNELYTPQVQILFSELEMHIKNNDFENTHKKLKEIIKYTNEDD</sequence>
<dbReference type="EMBL" id="CP002737">
    <property type="protein sequence ID" value="AEF96067.1"/>
    <property type="molecule type" value="Genomic_DNA"/>
</dbReference>
<keyword evidence="2" id="KW-1185">Reference proteome</keyword>
<dbReference type="RefSeq" id="WP_013798675.1">
    <property type="nucleotide sequence ID" value="NC_015562.1"/>
</dbReference>
<dbReference type="Gene3D" id="1.10.10.60">
    <property type="entry name" value="Homeodomain-like"/>
    <property type="match status" value="1"/>
</dbReference>
<evidence type="ECO:0000313" key="1">
    <source>
        <dbReference type="EMBL" id="AEF96067.1"/>
    </source>
</evidence>
<dbReference type="Pfam" id="PF13384">
    <property type="entry name" value="HTH_23"/>
    <property type="match status" value="1"/>
</dbReference>
<dbReference type="AlphaFoldDB" id="F6BBY6"/>
<reference evidence="1 2" key="1">
    <citation type="submission" date="2011-05" db="EMBL/GenBank/DDBJ databases">
        <title>Complete sequence of Methanotorris igneus Kol 5.</title>
        <authorList>
            <consortium name="US DOE Joint Genome Institute"/>
            <person name="Lucas S."/>
            <person name="Han J."/>
            <person name="Lapidus A."/>
            <person name="Cheng J.-F."/>
            <person name="Goodwin L."/>
            <person name="Pitluck S."/>
            <person name="Peters L."/>
            <person name="Mikhailova N."/>
            <person name="Chertkov O."/>
            <person name="Han C."/>
            <person name="Tapia R."/>
            <person name="Land M."/>
            <person name="Hauser L."/>
            <person name="Kyrpides N."/>
            <person name="Ivanova N."/>
            <person name="Pagani I."/>
            <person name="Sieprawska-Lupa M."/>
            <person name="Whitman W."/>
            <person name="Woyke T."/>
        </authorList>
    </citation>
    <scope>NUCLEOTIDE SEQUENCE [LARGE SCALE GENOMIC DNA]</scope>
    <source>
        <strain evidence="2">DSM 5666 / JCM 11834 / Kol 5</strain>
    </source>
</reference>